<gene>
    <name evidence="2" type="ORF">CW354_16585</name>
</gene>
<keyword evidence="1" id="KW-0732">Signal</keyword>
<protein>
    <recommendedName>
        <fullName evidence="4">Septum formation initiator</fullName>
    </recommendedName>
</protein>
<proteinExistence type="predicted"/>
<comment type="caution">
    <text evidence="2">The sequence shown here is derived from an EMBL/GenBank/DDBJ whole genome shotgun (WGS) entry which is preliminary data.</text>
</comment>
<dbReference type="Proteomes" id="UP000239504">
    <property type="component" value="Unassembled WGS sequence"/>
</dbReference>
<dbReference type="SUPFAM" id="SSF53474">
    <property type="entry name" value="alpha/beta-Hydrolases"/>
    <property type="match status" value="1"/>
</dbReference>
<feature type="signal peptide" evidence="1">
    <location>
        <begin position="1"/>
        <end position="22"/>
    </location>
</feature>
<dbReference type="AlphaFoldDB" id="A0A2S7K0G3"/>
<reference evidence="2 3" key="1">
    <citation type="submission" date="2017-12" db="EMBL/GenBank/DDBJ databases">
        <authorList>
            <person name="Hurst M.R.H."/>
        </authorList>
    </citation>
    <scope>NUCLEOTIDE SEQUENCE [LARGE SCALE GENOMIC DNA]</scope>
    <source>
        <strain evidence="2 3">SY-3-19</strain>
    </source>
</reference>
<keyword evidence="3" id="KW-1185">Reference proteome</keyword>
<dbReference type="Pfam" id="PF00450">
    <property type="entry name" value="Peptidase_S10"/>
    <property type="match status" value="1"/>
</dbReference>
<evidence type="ECO:0000313" key="3">
    <source>
        <dbReference type="Proteomes" id="UP000239504"/>
    </source>
</evidence>
<dbReference type="RefSeq" id="WP_104831209.1">
    <property type="nucleotide sequence ID" value="NZ_PJCH01000015.1"/>
</dbReference>
<dbReference type="EMBL" id="PJCH01000015">
    <property type="protein sequence ID" value="PQA85997.1"/>
    <property type="molecule type" value="Genomic_DNA"/>
</dbReference>
<evidence type="ECO:0000313" key="2">
    <source>
        <dbReference type="EMBL" id="PQA85997.1"/>
    </source>
</evidence>
<dbReference type="OrthoDB" id="9770107at2"/>
<dbReference type="GO" id="GO:0004185">
    <property type="term" value="F:serine-type carboxypeptidase activity"/>
    <property type="evidence" value="ECO:0007669"/>
    <property type="project" value="InterPro"/>
</dbReference>
<organism evidence="2 3">
    <name type="scientific">Hyphococcus luteus</name>
    <dbReference type="NCBI Taxonomy" id="2058213"/>
    <lineage>
        <taxon>Bacteria</taxon>
        <taxon>Pseudomonadati</taxon>
        <taxon>Pseudomonadota</taxon>
        <taxon>Alphaproteobacteria</taxon>
        <taxon>Parvularculales</taxon>
        <taxon>Parvularculaceae</taxon>
        <taxon>Hyphococcus</taxon>
    </lineage>
</organism>
<evidence type="ECO:0008006" key="4">
    <source>
        <dbReference type="Google" id="ProtNLM"/>
    </source>
</evidence>
<dbReference type="Gene3D" id="3.40.50.1820">
    <property type="entry name" value="alpha/beta hydrolase"/>
    <property type="match status" value="1"/>
</dbReference>
<dbReference type="InterPro" id="IPR001563">
    <property type="entry name" value="Peptidase_S10"/>
</dbReference>
<evidence type="ECO:0000256" key="1">
    <source>
        <dbReference type="SAM" id="SignalP"/>
    </source>
</evidence>
<dbReference type="GO" id="GO:0006508">
    <property type="term" value="P:proteolysis"/>
    <property type="evidence" value="ECO:0007669"/>
    <property type="project" value="InterPro"/>
</dbReference>
<name>A0A2S7K0G3_9PROT</name>
<dbReference type="InterPro" id="IPR029058">
    <property type="entry name" value="AB_hydrolase_fold"/>
</dbReference>
<sequence>MVYRFVSMLLVAVFAFATSVQAGDAAPRVFASDQEAVIEGAQVAYRVEMREFKIEDGAGRDALSLFSTSYVRTDVEDSADRPVMFVFNGGPIAAAFGLHMEWGPKQPSDSARARFEEGGERAFAFVDNDKSLLDVADLVFFDPAETGFSRVAREESLDYFYSVDGDAETLVQLIEAWTRLHNRERSPLFLLGESYGSIRQVVAGAKLREKSVRLNGHIIFGDSIFLMETSRRSHNIISKAVSLPVLALAAAYHGKAETHSQDVWDYLDEVYDFAMGDYLLALAKGHSAPEEDRKKIARRLERYTGVSAGYFLDNDLAIAKHVFNKTLIPGKKLNANDVRVVETPVEGQDHLRADVYAFEELALQRYMREVLGVRLDKTEYRLFAPDSFSKWEWGQGCSDFLVPAGLCNEEWGKRTPFVDYDWPDQLRAAFSDPALQVMIVSGVYDGLSSAGTHRYLKAQLGFPEDRFDLYEYEAGHAAAADRNVRPKIKEDIRAFLDRALEAQ</sequence>
<accession>A0A2S7K0G3</accession>
<feature type="chain" id="PRO_5015728709" description="Septum formation initiator" evidence="1">
    <location>
        <begin position="23"/>
        <end position="503"/>
    </location>
</feature>